<gene>
    <name evidence="1" type="ORF">RAN89_12400</name>
</gene>
<dbReference type="Gene3D" id="2.60.120.10">
    <property type="entry name" value="Jelly Rolls"/>
    <property type="match status" value="1"/>
</dbReference>
<proteinExistence type="predicted"/>
<keyword evidence="2" id="KW-1185">Reference proteome</keyword>
<protein>
    <recommendedName>
        <fullName evidence="3">Cupin domain-containing protein</fullName>
    </recommendedName>
</protein>
<name>A0ABZ0AW46_9BURK</name>
<dbReference type="RefSeq" id="WP_313866598.1">
    <property type="nucleotide sequence ID" value="NZ_CP132507.1"/>
</dbReference>
<evidence type="ECO:0008006" key="3">
    <source>
        <dbReference type="Google" id="ProtNLM"/>
    </source>
</evidence>
<evidence type="ECO:0000313" key="1">
    <source>
        <dbReference type="EMBL" id="WNO03714.1"/>
    </source>
</evidence>
<dbReference type="SUPFAM" id="SSF51182">
    <property type="entry name" value="RmlC-like cupins"/>
    <property type="match status" value="1"/>
</dbReference>
<evidence type="ECO:0000313" key="2">
    <source>
        <dbReference type="Proteomes" id="UP001302257"/>
    </source>
</evidence>
<accession>A0ABZ0AW46</accession>
<organism evidence="1 2">
    <name type="scientific">Rhodoferax mekongensis</name>
    <dbReference type="NCBI Taxonomy" id="3068341"/>
    <lineage>
        <taxon>Bacteria</taxon>
        <taxon>Pseudomonadati</taxon>
        <taxon>Pseudomonadota</taxon>
        <taxon>Betaproteobacteria</taxon>
        <taxon>Burkholderiales</taxon>
        <taxon>Comamonadaceae</taxon>
        <taxon>Rhodoferax</taxon>
    </lineage>
</organism>
<dbReference type="EMBL" id="CP132507">
    <property type="protein sequence ID" value="WNO03714.1"/>
    <property type="molecule type" value="Genomic_DNA"/>
</dbReference>
<sequence>MKIARLEDMVKGWFVGNFDPTLIRTNDVEVAVKEYRKGDRESRHYHKISTEITVIASGRVRMNGIEYLKGDIIVIEPNQSTDFEVLEDTITTVVKFPGANNDKYLGDPA</sequence>
<dbReference type="Proteomes" id="UP001302257">
    <property type="component" value="Chromosome"/>
</dbReference>
<dbReference type="InterPro" id="IPR014710">
    <property type="entry name" value="RmlC-like_jellyroll"/>
</dbReference>
<reference evidence="1 2" key="1">
    <citation type="submission" date="2023-08" db="EMBL/GenBank/DDBJ databases">
        <title>Rhodoferax potami sp. nov. and Rhodoferax mekongensis sp. nov., isolated from the Mekong River in Thailand.</title>
        <authorList>
            <person name="Kitikhun S."/>
            <person name="Charoenyingcharoen P."/>
            <person name="Siriarchawattana P."/>
            <person name="Likhitrattanapisal S."/>
            <person name="Nilsakha T."/>
            <person name="Chanpet A."/>
            <person name="Rattanawaree P."/>
            <person name="Ingsriswang S."/>
        </authorList>
    </citation>
    <scope>NUCLEOTIDE SEQUENCE [LARGE SCALE GENOMIC DNA]</scope>
    <source>
        <strain evidence="1 2">TBRC 17307</strain>
    </source>
</reference>
<dbReference type="InterPro" id="IPR011051">
    <property type="entry name" value="RmlC_Cupin_sf"/>
</dbReference>